<organism evidence="4 5">
    <name type="scientific">Selenomonas ruminantium</name>
    <dbReference type="NCBI Taxonomy" id="971"/>
    <lineage>
        <taxon>Bacteria</taxon>
        <taxon>Bacillati</taxon>
        <taxon>Bacillota</taxon>
        <taxon>Negativicutes</taxon>
        <taxon>Selenomonadales</taxon>
        <taxon>Selenomonadaceae</taxon>
        <taxon>Selenomonas</taxon>
    </lineage>
</organism>
<evidence type="ECO:0000256" key="1">
    <source>
        <dbReference type="ARBA" id="ARBA00022676"/>
    </source>
</evidence>
<keyword evidence="2 4" id="KW-0808">Transferase</keyword>
<keyword evidence="1" id="KW-0328">Glycosyltransferase</keyword>
<dbReference type="CDD" id="cd03789">
    <property type="entry name" value="GT9_LPS_heptosyltransferase"/>
    <property type="match status" value="1"/>
</dbReference>
<dbReference type="EMBL" id="FOQK01000004">
    <property type="protein sequence ID" value="SFH76058.1"/>
    <property type="molecule type" value="Genomic_DNA"/>
</dbReference>
<dbReference type="NCBIfam" id="TIGR04414">
    <property type="entry name" value="hepto_Aah_TibC"/>
    <property type="match status" value="1"/>
</dbReference>
<dbReference type="Proteomes" id="UP000183639">
    <property type="component" value="Unassembled WGS sequence"/>
</dbReference>
<sequence>MHLWPVLYFYSGVKDFTAEDSGIFVRYDELAGTVKGDTGIEGLKIDFNAGVRVAVPAGDWQVRITDADSGQVFFADQVSETVLISMEQYFIRWQIEIAKDGELVFSHTYDAEGQVVCFDLADDVLGDIIMLLPYLRAFVQQWKCRGVILDKPAFREILANYYPEFTVVEEFPEDAYATYHIGAFQTPPFLMPDDSRSLPVSYIGRELLGLYRAVENVIYEPTQPRAIGEPYVCIAVQASGARKCWLYPQGWDEVVAYLKQLGYRVLCIDRERVTHTDGMTIEMPAGAEDMSGSYTLMDRVNMLAYADFFIGLSSGLSWLAHAAGCPVVLISGISLPYSEFDTPCRVQNRQVCHGCYNDLRVDWREDKCPYHKGTAREYECSKKITPQMVIGTIERFCKDMRGKQE</sequence>
<dbReference type="Gene3D" id="3.40.50.2000">
    <property type="entry name" value="Glycogen Phosphorylase B"/>
    <property type="match status" value="1"/>
</dbReference>
<dbReference type="OrthoDB" id="5561008at2"/>
<dbReference type="GO" id="GO:0005829">
    <property type="term" value="C:cytosol"/>
    <property type="evidence" value="ECO:0007669"/>
    <property type="project" value="TreeGrafter"/>
</dbReference>
<evidence type="ECO:0000256" key="2">
    <source>
        <dbReference type="ARBA" id="ARBA00022679"/>
    </source>
</evidence>
<dbReference type="InterPro" id="IPR002201">
    <property type="entry name" value="Glyco_trans_9"/>
</dbReference>
<dbReference type="InterPro" id="IPR049327">
    <property type="entry name" value="TibC/BAHTCr-like_N"/>
</dbReference>
<evidence type="ECO:0000313" key="4">
    <source>
        <dbReference type="EMBL" id="SFH76058.1"/>
    </source>
</evidence>
<dbReference type="RefSeq" id="WP_082336132.1">
    <property type="nucleotide sequence ID" value="NZ_FOQK01000004.1"/>
</dbReference>
<dbReference type="Pfam" id="PF01075">
    <property type="entry name" value="Glyco_transf_9"/>
    <property type="match status" value="1"/>
</dbReference>
<accession>A0A1I3CNV0</accession>
<dbReference type="AlphaFoldDB" id="A0A1I3CNV0"/>
<dbReference type="GO" id="GO:0008713">
    <property type="term" value="F:ADP-heptose-lipopolysaccharide heptosyltransferase activity"/>
    <property type="evidence" value="ECO:0007669"/>
    <property type="project" value="TreeGrafter"/>
</dbReference>
<dbReference type="InterPro" id="IPR051199">
    <property type="entry name" value="LPS_LOS_Heptosyltrfase"/>
</dbReference>
<proteinExistence type="predicted"/>
<dbReference type="InterPro" id="IPR030929">
    <property type="entry name" value="Aah/TibC-like"/>
</dbReference>
<dbReference type="SUPFAM" id="SSF53756">
    <property type="entry name" value="UDP-Glycosyltransferase/glycogen phosphorylase"/>
    <property type="match status" value="1"/>
</dbReference>
<reference evidence="4 5" key="1">
    <citation type="submission" date="2016-10" db="EMBL/GenBank/DDBJ databases">
        <authorList>
            <person name="de Groot N.N."/>
        </authorList>
    </citation>
    <scope>NUCLEOTIDE SEQUENCE [LARGE SCALE GENOMIC DNA]</scope>
    <source>
        <strain evidence="4 5">Z108</strain>
    </source>
</reference>
<name>A0A1I3CNV0_SELRU</name>
<feature type="domain" description="Autotransproter heptosyltransferase TibC/BAHTCr-like N-terminal" evidence="3">
    <location>
        <begin position="39"/>
        <end position="101"/>
    </location>
</feature>
<dbReference type="Pfam" id="PF21129">
    <property type="entry name" value="TibC_1st"/>
    <property type="match status" value="1"/>
</dbReference>
<gene>
    <name evidence="4" type="ORF">SAMN04487861_10437</name>
</gene>
<dbReference type="GO" id="GO:0009244">
    <property type="term" value="P:lipopolysaccharide core region biosynthetic process"/>
    <property type="evidence" value="ECO:0007669"/>
    <property type="project" value="TreeGrafter"/>
</dbReference>
<evidence type="ECO:0000259" key="3">
    <source>
        <dbReference type="Pfam" id="PF21129"/>
    </source>
</evidence>
<dbReference type="PANTHER" id="PTHR30160">
    <property type="entry name" value="TETRAACYLDISACCHARIDE 4'-KINASE-RELATED"/>
    <property type="match status" value="1"/>
</dbReference>
<evidence type="ECO:0000313" key="5">
    <source>
        <dbReference type="Proteomes" id="UP000183639"/>
    </source>
</evidence>
<protein>
    <submittedName>
        <fullName evidence="4">Autotransporter strand-loop-strand O-heptosyltransferase</fullName>
    </submittedName>
</protein>